<accession>A0A369BC83</accession>
<dbReference type="EMBL" id="QPJW01000005">
    <property type="protein sequence ID" value="RCX19021.1"/>
    <property type="molecule type" value="Genomic_DNA"/>
</dbReference>
<sequence>MEKLNFNEEQLKTRIHDRILFKLNNCLPHQATTNQNDAAFKPLIDNHNILDIEFFSHRKFAGKFIVSTKKLLRKLLRPIFMKQIQFNQKVIDQLYVVDRQVVDNDASNKELFKSISVEITNDIIDECKMALQEVARSNVESIRNFYEDELQTKISEQISEQIRVREDQINEQISTLKIQLNRDIKSNLYRDLAVFEGNHNNELNRYHLLLMALRENPENLDLETEVISAFESMNKSGLKTNDSI</sequence>
<name>A0A369BC83_9BACL</name>
<comment type="caution">
    <text evidence="1">The sequence shown here is derived from an EMBL/GenBank/DDBJ whole genome shotgun (WGS) entry which is preliminary data.</text>
</comment>
<keyword evidence="2" id="KW-1185">Reference proteome</keyword>
<evidence type="ECO:0000313" key="2">
    <source>
        <dbReference type="Proteomes" id="UP000253090"/>
    </source>
</evidence>
<dbReference type="AlphaFoldDB" id="A0A369BC83"/>
<dbReference type="Proteomes" id="UP000253090">
    <property type="component" value="Unassembled WGS sequence"/>
</dbReference>
<dbReference type="RefSeq" id="WP_114497178.1">
    <property type="nucleotide sequence ID" value="NZ_QPJW01000005.1"/>
</dbReference>
<evidence type="ECO:0000313" key="1">
    <source>
        <dbReference type="EMBL" id="RCX19021.1"/>
    </source>
</evidence>
<reference evidence="1 2" key="1">
    <citation type="submission" date="2018-07" db="EMBL/GenBank/DDBJ databases">
        <title>Genomic Encyclopedia of Type Strains, Phase III (KMG-III): the genomes of soil and plant-associated and newly described type strains.</title>
        <authorList>
            <person name="Whitman W."/>
        </authorList>
    </citation>
    <scope>NUCLEOTIDE SEQUENCE [LARGE SCALE GENOMIC DNA]</scope>
    <source>
        <strain evidence="1 2">CECT 8333</strain>
    </source>
</reference>
<organism evidence="1 2">
    <name type="scientific">Fontibacillus phaseoli</name>
    <dbReference type="NCBI Taxonomy" id="1416533"/>
    <lineage>
        <taxon>Bacteria</taxon>
        <taxon>Bacillati</taxon>
        <taxon>Bacillota</taxon>
        <taxon>Bacilli</taxon>
        <taxon>Bacillales</taxon>
        <taxon>Paenibacillaceae</taxon>
        <taxon>Fontibacillus</taxon>
    </lineage>
</organism>
<protein>
    <submittedName>
        <fullName evidence="1">Uncharacterized protein</fullName>
    </submittedName>
</protein>
<gene>
    <name evidence="1" type="ORF">DFP94_10537</name>
</gene>
<proteinExistence type="predicted"/>
<dbReference type="OrthoDB" id="2666788at2"/>